<dbReference type="Pfam" id="PF03372">
    <property type="entry name" value="Exo_endo_phos"/>
    <property type="match status" value="1"/>
</dbReference>
<evidence type="ECO:0000259" key="2">
    <source>
        <dbReference type="PROSITE" id="PS50878"/>
    </source>
</evidence>
<dbReference type="CDD" id="cd01650">
    <property type="entry name" value="RT_nLTR_like"/>
    <property type="match status" value="1"/>
</dbReference>
<evidence type="ECO:0000313" key="3">
    <source>
        <dbReference type="Ensembl" id="ENSSAUP00010006083.1"/>
    </source>
</evidence>
<dbReference type="InterPro" id="IPR043502">
    <property type="entry name" value="DNA/RNA_pol_sf"/>
</dbReference>
<keyword evidence="1" id="KW-0175">Coiled coil</keyword>
<dbReference type="Ensembl" id="ENSSAUT00010006549.1">
    <property type="protein sequence ID" value="ENSSAUP00010006083.1"/>
    <property type="gene ID" value="ENSSAUG00010003097.1"/>
</dbReference>
<dbReference type="Proteomes" id="UP000472265">
    <property type="component" value="Chromosome 18"/>
</dbReference>
<keyword evidence="4" id="KW-1185">Reference proteome</keyword>
<dbReference type="Gene3D" id="3.60.10.10">
    <property type="entry name" value="Endonuclease/exonuclease/phosphatase"/>
    <property type="match status" value="1"/>
</dbReference>
<reference evidence="3" key="2">
    <citation type="submission" date="2025-08" db="UniProtKB">
        <authorList>
            <consortium name="Ensembl"/>
        </authorList>
    </citation>
    <scope>IDENTIFICATION</scope>
</reference>
<accession>A0A671TVT9</accession>
<name>A0A671TVT9_SPAAU</name>
<dbReference type="InterPro" id="IPR036691">
    <property type="entry name" value="Endo/exonu/phosph_ase_sf"/>
</dbReference>
<dbReference type="GeneTree" id="ENSGT00940000164735"/>
<dbReference type="CDD" id="cd09076">
    <property type="entry name" value="L1-EN"/>
    <property type="match status" value="1"/>
</dbReference>
<proteinExistence type="predicted"/>
<reference evidence="3" key="3">
    <citation type="submission" date="2025-09" db="UniProtKB">
        <authorList>
            <consortium name="Ensembl"/>
        </authorList>
    </citation>
    <scope>IDENTIFICATION</scope>
</reference>
<dbReference type="AlphaFoldDB" id="A0A671TVT9"/>
<dbReference type="PANTHER" id="PTHR31635">
    <property type="entry name" value="REVERSE TRANSCRIPTASE DOMAIN-CONTAINING PROTEIN-RELATED"/>
    <property type="match status" value="1"/>
</dbReference>
<dbReference type="PROSITE" id="PS50878">
    <property type="entry name" value="RT_POL"/>
    <property type="match status" value="1"/>
</dbReference>
<feature type="domain" description="Reverse transcriptase" evidence="2">
    <location>
        <begin position="500"/>
        <end position="772"/>
    </location>
</feature>
<protein>
    <recommendedName>
        <fullName evidence="2">Reverse transcriptase domain-containing protein</fullName>
    </recommendedName>
</protein>
<dbReference type="PANTHER" id="PTHR31635:SF196">
    <property type="entry name" value="REVERSE TRANSCRIPTASE DOMAIN-CONTAINING PROTEIN-RELATED"/>
    <property type="match status" value="1"/>
</dbReference>
<dbReference type="InterPro" id="IPR005135">
    <property type="entry name" value="Endo/exonuclease/phosphatase"/>
</dbReference>
<dbReference type="InParanoid" id="A0A671TVT9"/>
<dbReference type="InterPro" id="IPR000477">
    <property type="entry name" value="RT_dom"/>
</dbReference>
<sequence length="1268" mass="148282">MASGKIKIISYNVNGLLNPIKRSKLLTKMRKEQAQIVYLQETHLDFKEHEKLKRMGFTSVFSSSYKAGRRRGVAILLSGKLHFEKILEISDREGRFILVRGNIEGDPVTLLNVYAPPGSDIHFFKRVVDMITSETVGLLICGGDLNIHLQPKLDTSNGKAQNTKSLVKKINILFEEVGLIDIWRDLHPNQRDFTHYSSPHSLYTRIDYFLTFGKDKDKINTCEIGTIDLSDHAPMYLSVDLNLQPKLNNWKLNSSLLNDPHFKEQMKREIHFYMEMNDKGDVSPPILWDALKAVLRGKIIAISSYKKKMRNKKMGELQNKLKELEKKHKEKTAQDLLEEIRKTRNEIDNLTTYEIKKNLMFLKQRYYEGGSKSMKVLAWKLKKRMAQNTIHNIKDPVTKTTKNKLNEILEAFETFYKTLYTKKTGGSIAEIDNFLDSLELPALNEEQNKILIDDITERELKIAISKLKSNKSPGSDGYTAEWYKELKEELIPVMLPTLNWALKKAQTPPSWKEAIISAIPKENKDKLECGSYRPISVLNIDYRLFTSIMARRLERFLPNLIHNDQTGFIRERQTQDNIRRMLQIINHIQKNKTAAMVISIDAEKAFDSVDWSFLYRVLHRFGLHETIIKTIQALYNNPTARIKVNGCLSNSFTLERGTRQGCACSPLLFALYLEPFSQYVRQNKEIIGVNIQGKVHKLACYADDILIFLGQPTNSLPKLMQSFEYFGQLSGYKININKTQLLKYNYSPPDEIKSKYHLTWETEYFKYLGVIIPKDLTELSQRNYSPIQKQIKEDIARWNLIPYLSFGSRIDSIKMNILPKLLYLFQTLPTELGQKQFNEWDKILSRYIWQGKKPRIRFKTLQLAKAKGGWGLPSLRDYYWAAQLRPLICWCNPSYDAQWKNIEEGLTSTPIQALIADSSLQDFIKNTENPWIRTTLKIWKTVITEYKLEEDIVILKWCAYDTRFAPNQLDTRFKEWTNKGLTALCKIIKENTLLSFEQIKDKYALEAQDFYRYLQLRHFVSDKLKYISESSKQLLDLFKRAYSSNKDRGIISGLYKGLINKKAHSSLYIKEKWEVEGGIDLTEEEWVTIWEYQWKCSSSQSWKEFGWKSLIRYFITPYQNSHYKGNSLACWRNFGSTNANHYHVFWDCGVIKTYWKGIHNAIKVIFGSQLPLESKVFFFGLVPEGWPRRDKYLFSILLVASKKALTKKWLSQESPTLTMWMDITMDICRMEKLTADVNYKKDLFVLRWKKWMNYITPLRPDFDLLNFK</sequence>
<dbReference type="OMA" id="DITMDIC"/>
<reference evidence="3" key="1">
    <citation type="submission" date="2021-04" db="EMBL/GenBank/DDBJ databases">
        <authorList>
            <consortium name="Wellcome Sanger Institute Data Sharing"/>
        </authorList>
    </citation>
    <scope>NUCLEOTIDE SEQUENCE [LARGE SCALE GENOMIC DNA]</scope>
</reference>
<evidence type="ECO:0000313" key="4">
    <source>
        <dbReference type="Proteomes" id="UP000472265"/>
    </source>
</evidence>
<dbReference type="SUPFAM" id="SSF56672">
    <property type="entry name" value="DNA/RNA polymerases"/>
    <property type="match status" value="1"/>
</dbReference>
<evidence type="ECO:0000256" key="1">
    <source>
        <dbReference type="SAM" id="Coils"/>
    </source>
</evidence>
<feature type="coiled-coil region" evidence="1">
    <location>
        <begin position="307"/>
        <end position="353"/>
    </location>
</feature>
<dbReference type="Pfam" id="PF00078">
    <property type="entry name" value="RVT_1"/>
    <property type="match status" value="1"/>
</dbReference>
<dbReference type="GO" id="GO:0003824">
    <property type="term" value="F:catalytic activity"/>
    <property type="evidence" value="ECO:0007669"/>
    <property type="project" value="InterPro"/>
</dbReference>
<organism evidence="3 4">
    <name type="scientific">Sparus aurata</name>
    <name type="common">Gilthead sea bream</name>
    <dbReference type="NCBI Taxonomy" id="8175"/>
    <lineage>
        <taxon>Eukaryota</taxon>
        <taxon>Metazoa</taxon>
        <taxon>Chordata</taxon>
        <taxon>Craniata</taxon>
        <taxon>Vertebrata</taxon>
        <taxon>Euteleostomi</taxon>
        <taxon>Actinopterygii</taxon>
        <taxon>Neopterygii</taxon>
        <taxon>Teleostei</taxon>
        <taxon>Neoteleostei</taxon>
        <taxon>Acanthomorphata</taxon>
        <taxon>Eupercaria</taxon>
        <taxon>Spariformes</taxon>
        <taxon>Sparidae</taxon>
        <taxon>Sparus</taxon>
    </lineage>
</organism>
<dbReference type="SUPFAM" id="SSF56219">
    <property type="entry name" value="DNase I-like"/>
    <property type="match status" value="1"/>
</dbReference>